<keyword evidence="2" id="KW-1133">Transmembrane helix</keyword>
<dbReference type="InterPro" id="IPR006626">
    <property type="entry name" value="PbH1"/>
</dbReference>
<dbReference type="FunFam" id="2.60.40.10:FF:000270">
    <property type="entry name" value="Cell surface protein"/>
    <property type="match status" value="1"/>
</dbReference>
<dbReference type="InterPro" id="IPR012334">
    <property type="entry name" value="Pectin_lyas_fold"/>
</dbReference>
<dbReference type="EMBL" id="CP009506">
    <property type="protein sequence ID" value="AKB29780.1"/>
    <property type="molecule type" value="Genomic_DNA"/>
</dbReference>
<keyword evidence="2" id="KW-0472">Membrane</keyword>
<accession>A0A0E3P7B9</accession>
<feature type="compositionally biased region" description="Gly residues" evidence="1">
    <location>
        <begin position="390"/>
        <end position="399"/>
    </location>
</feature>
<dbReference type="RefSeq" id="WP_052721698.1">
    <property type="nucleotide sequence ID" value="NZ_CP009506.1"/>
</dbReference>
<dbReference type="HOGENOM" id="CLU_009318_4_0_2"/>
<feature type="domain" description="PKD" evidence="3">
    <location>
        <begin position="289"/>
        <end position="343"/>
    </location>
</feature>
<keyword evidence="2" id="KW-0812">Transmembrane</keyword>
<dbReference type="SMART" id="SM00089">
    <property type="entry name" value="PKD"/>
    <property type="match status" value="1"/>
</dbReference>
<dbReference type="GeneID" id="24861965"/>
<dbReference type="Gene3D" id="2.160.20.10">
    <property type="entry name" value="Single-stranded right-handed beta-helix, Pectin lyase-like"/>
    <property type="match status" value="1"/>
</dbReference>
<dbReference type="SUPFAM" id="SSF49299">
    <property type="entry name" value="PKD domain"/>
    <property type="match status" value="1"/>
</dbReference>
<evidence type="ECO:0000256" key="2">
    <source>
        <dbReference type="SAM" id="Phobius"/>
    </source>
</evidence>
<sequence length="628" mass="67230">MNEASSGDLIVVKPGVYHETVNIIVLELEFKGEGMPEVDGFKEDIPGETPKIAIWGFDITGTGIKIDGKFSNGNYIHHNVFHDCGITISVQEMSSEDTIVNNEFYGGETAVYYDGDSGLNIRDNKISDANTGIEIDSIHYQNSVKEISGNTIQGCNVGLVLEDYTSVGEIYNNVFNNTENIKISPGPYFDMIPKVQSWNKTSLSKDTNIIGGPYIGGNYWSSPSGDGFSQTHLDTDGDGIAEEEYQISEGNVDYFPLVTPRIEPEPVANFNTNVTTGDAPLSVKFTDVSQNAASWSWDFDNNGQPDSTVQSPIYVYEVPGNYTVKLTVSNSVGTAAISKDITVAPGDNSTVDVSPGDNSTDVVLPGNETNSTGDTTVDSSGSSRKSSGSSSGGGGGGGSPELAKNVEVKELSQVFIINGKAVKFEFKNNATCVVSVDFDAIRNAGKTTTIVEQLKNKSVLVPGLPAGEVYKSFNVWVGNSGYATSKNIENPGLTFKLEKSWLQSESIEQDSIALSRYMDEDEHDDDDGTWTELNITKTGGDDKFLYFSAETPGYGSFVITGAPALKAPGEQVLELQAENRTVGSVNASEEEDRGDEENNGVGKNLINIGIVAGALVVVMGLALKGMKK</sequence>
<evidence type="ECO:0000313" key="5">
    <source>
        <dbReference type="Proteomes" id="UP000033111"/>
    </source>
</evidence>
<dbReference type="Gene3D" id="2.60.40.10">
    <property type="entry name" value="Immunoglobulins"/>
    <property type="match status" value="1"/>
</dbReference>
<dbReference type="InterPro" id="IPR011050">
    <property type="entry name" value="Pectin_lyase_fold/virulence"/>
</dbReference>
<dbReference type="InterPro" id="IPR013783">
    <property type="entry name" value="Ig-like_fold"/>
</dbReference>
<reference evidence="4 5" key="1">
    <citation type="submission" date="2014-07" db="EMBL/GenBank/DDBJ databases">
        <title>Methanogenic archaea and the global carbon cycle.</title>
        <authorList>
            <person name="Henriksen J.R."/>
            <person name="Luke J."/>
            <person name="Reinhart S."/>
            <person name="Benedict M.N."/>
            <person name="Youngblut N.D."/>
            <person name="Metcalf M.E."/>
            <person name="Whitaker R.J."/>
            <person name="Metcalf W.W."/>
        </authorList>
    </citation>
    <scope>NUCLEOTIDE SEQUENCE [LARGE SCALE GENOMIC DNA]</scope>
    <source>
        <strain evidence="4 5">T4/M</strain>
    </source>
</reference>
<gene>
    <name evidence="4" type="ORF">MSSIT_3061</name>
</gene>
<proteinExistence type="predicted"/>
<feature type="compositionally biased region" description="Low complexity" evidence="1">
    <location>
        <begin position="369"/>
        <end position="389"/>
    </location>
</feature>
<dbReference type="InterPro" id="IPR007742">
    <property type="entry name" value="NosD_dom"/>
</dbReference>
<feature type="region of interest" description="Disordered" evidence="1">
    <location>
        <begin position="344"/>
        <end position="402"/>
    </location>
</feature>
<dbReference type="NCBIfam" id="TIGR04213">
    <property type="entry name" value="PGF_pre_PGF"/>
    <property type="match status" value="1"/>
</dbReference>
<evidence type="ECO:0000313" key="4">
    <source>
        <dbReference type="EMBL" id="AKB29780.1"/>
    </source>
</evidence>
<dbReference type="InterPro" id="IPR026453">
    <property type="entry name" value="PGF_pre_PGF"/>
</dbReference>
<keyword evidence="5" id="KW-1185">Reference proteome</keyword>
<dbReference type="Proteomes" id="UP000033111">
    <property type="component" value="Chromosome"/>
</dbReference>
<dbReference type="SUPFAM" id="SSF51126">
    <property type="entry name" value="Pectin lyase-like"/>
    <property type="match status" value="1"/>
</dbReference>
<dbReference type="Pfam" id="PF18911">
    <property type="entry name" value="PKD_4"/>
    <property type="match status" value="1"/>
</dbReference>
<dbReference type="CDD" id="cd00146">
    <property type="entry name" value="PKD"/>
    <property type="match status" value="1"/>
</dbReference>
<protein>
    <submittedName>
        <fullName evidence="4">Cell surface protein</fullName>
    </submittedName>
</protein>
<feature type="transmembrane region" description="Helical" evidence="2">
    <location>
        <begin position="605"/>
        <end position="623"/>
    </location>
</feature>
<feature type="region of interest" description="Disordered" evidence="1">
    <location>
        <begin position="579"/>
        <end position="600"/>
    </location>
</feature>
<feature type="compositionally biased region" description="Polar residues" evidence="1">
    <location>
        <begin position="347"/>
        <end position="361"/>
    </location>
</feature>
<dbReference type="AlphaFoldDB" id="A0A0E3P7B9"/>
<dbReference type="Pfam" id="PF05048">
    <property type="entry name" value="NosD"/>
    <property type="match status" value="1"/>
</dbReference>
<feature type="compositionally biased region" description="Acidic residues" evidence="1">
    <location>
        <begin position="588"/>
        <end position="598"/>
    </location>
</feature>
<dbReference type="InterPro" id="IPR035986">
    <property type="entry name" value="PKD_dom_sf"/>
</dbReference>
<evidence type="ECO:0000259" key="3">
    <source>
        <dbReference type="PROSITE" id="PS50093"/>
    </source>
</evidence>
<dbReference type="SMART" id="SM00710">
    <property type="entry name" value="PbH1"/>
    <property type="match status" value="3"/>
</dbReference>
<organism evidence="4 5">
    <name type="scientific">Methanosarcina siciliae T4/M</name>
    <dbReference type="NCBI Taxonomy" id="1434120"/>
    <lineage>
        <taxon>Archaea</taxon>
        <taxon>Methanobacteriati</taxon>
        <taxon>Methanobacteriota</taxon>
        <taxon>Stenosarchaea group</taxon>
        <taxon>Methanomicrobia</taxon>
        <taxon>Methanosarcinales</taxon>
        <taxon>Methanosarcinaceae</taxon>
        <taxon>Methanosarcina</taxon>
    </lineage>
</organism>
<dbReference type="KEGG" id="msw:MSSIT_3061"/>
<dbReference type="PROSITE" id="PS50093">
    <property type="entry name" value="PKD"/>
    <property type="match status" value="1"/>
</dbReference>
<dbReference type="PATRIC" id="fig|1434120.4.peg.3973"/>
<dbReference type="InterPro" id="IPR000601">
    <property type="entry name" value="PKD_dom"/>
</dbReference>
<name>A0A0E3P7B9_9EURY</name>
<evidence type="ECO:0000256" key="1">
    <source>
        <dbReference type="SAM" id="MobiDB-lite"/>
    </source>
</evidence>
<dbReference type="InterPro" id="IPR022409">
    <property type="entry name" value="PKD/Chitinase_dom"/>
</dbReference>